<dbReference type="AlphaFoldDB" id="A0A0F9RC94"/>
<evidence type="ECO:0000313" key="1">
    <source>
        <dbReference type="EMBL" id="KKN47087.1"/>
    </source>
</evidence>
<proteinExistence type="predicted"/>
<organism evidence="1">
    <name type="scientific">marine sediment metagenome</name>
    <dbReference type="NCBI Taxonomy" id="412755"/>
    <lineage>
        <taxon>unclassified sequences</taxon>
        <taxon>metagenomes</taxon>
        <taxon>ecological metagenomes</taxon>
    </lineage>
</organism>
<sequence>MNFILGTMGTKIIKCLLWGVIEILKKKCAIHTWNIKNLKIKENLNLKHNPKLLPEDLTFLEKNQNQA</sequence>
<name>A0A0F9RC94_9ZZZZ</name>
<protein>
    <submittedName>
        <fullName evidence="1">Uncharacterized protein</fullName>
    </submittedName>
</protein>
<comment type="caution">
    <text evidence="1">The sequence shown here is derived from an EMBL/GenBank/DDBJ whole genome shotgun (WGS) entry which is preliminary data.</text>
</comment>
<dbReference type="EMBL" id="LAZR01001296">
    <property type="protein sequence ID" value="KKN47087.1"/>
    <property type="molecule type" value="Genomic_DNA"/>
</dbReference>
<accession>A0A0F9RC94</accession>
<gene>
    <name evidence="1" type="ORF">LCGC14_0666530</name>
</gene>
<reference evidence="1" key="1">
    <citation type="journal article" date="2015" name="Nature">
        <title>Complex archaea that bridge the gap between prokaryotes and eukaryotes.</title>
        <authorList>
            <person name="Spang A."/>
            <person name="Saw J.H."/>
            <person name="Jorgensen S.L."/>
            <person name="Zaremba-Niedzwiedzka K."/>
            <person name="Martijn J."/>
            <person name="Lind A.E."/>
            <person name="van Eijk R."/>
            <person name="Schleper C."/>
            <person name="Guy L."/>
            <person name="Ettema T.J."/>
        </authorList>
    </citation>
    <scope>NUCLEOTIDE SEQUENCE</scope>
</reference>